<accession>A0A2S5BE42</accession>
<evidence type="ECO:0000256" key="1">
    <source>
        <dbReference type="SAM" id="MobiDB-lite"/>
    </source>
</evidence>
<feature type="region of interest" description="Disordered" evidence="1">
    <location>
        <begin position="56"/>
        <end position="86"/>
    </location>
</feature>
<feature type="compositionally biased region" description="Pro residues" evidence="1">
    <location>
        <begin position="66"/>
        <end position="84"/>
    </location>
</feature>
<feature type="compositionally biased region" description="Polar residues" evidence="1">
    <location>
        <begin position="19"/>
        <end position="29"/>
    </location>
</feature>
<protein>
    <recommendedName>
        <fullName evidence="4">PH domain-containing protein</fullName>
    </recommendedName>
</protein>
<name>A0A2S5BE42_9BASI</name>
<dbReference type="EMBL" id="PJQD01000020">
    <property type="protein sequence ID" value="POY75021.1"/>
    <property type="molecule type" value="Genomic_DNA"/>
</dbReference>
<comment type="caution">
    <text evidence="2">The sequence shown here is derived from an EMBL/GenBank/DDBJ whole genome shotgun (WGS) entry which is preliminary data.</text>
</comment>
<dbReference type="Proteomes" id="UP000237144">
    <property type="component" value="Unassembled WGS sequence"/>
</dbReference>
<reference evidence="2 3" key="1">
    <citation type="journal article" date="2018" name="Front. Microbiol.">
        <title>Prospects for Fungal Bioremediation of Acidic Radioactive Waste Sites: Characterization and Genome Sequence of Rhodotorula taiwanensis MD1149.</title>
        <authorList>
            <person name="Tkavc R."/>
            <person name="Matrosova V.Y."/>
            <person name="Grichenko O.E."/>
            <person name="Gostincar C."/>
            <person name="Volpe R.P."/>
            <person name="Klimenkova P."/>
            <person name="Gaidamakova E.K."/>
            <person name="Zhou C.E."/>
            <person name="Stewart B.J."/>
            <person name="Lyman M.G."/>
            <person name="Malfatti S.A."/>
            <person name="Rubinfeld B."/>
            <person name="Courtot M."/>
            <person name="Singh J."/>
            <person name="Dalgard C.L."/>
            <person name="Hamilton T."/>
            <person name="Frey K.G."/>
            <person name="Gunde-Cimerman N."/>
            <person name="Dugan L."/>
            <person name="Daly M.J."/>
        </authorList>
    </citation>
    <scope>NUCLEOTIDE SEQUENCE [LARGE SCALE GENOMIC DNA]</scope>
    <source>
        <strain evidence="2 3">MD1149</strain>
    </source>
</reference>
<feature type="region of interest" description="Disordered" evidence="1">
    <location>
        <begin position="1"/>
        <end position="30"/>
    </location>
</feature>
<gene>
    <name evidence="2" type="ORF">BMF94_1997</name>
</gene>
<dbReference type="OrthoDB" id="10641792at2759"/>
<sequence length="336" mass="36215">MTTLSLARARPSASQRASHTGNDSVQRTPVYTLRKRSAPEVELVLGAHSASQLAPKLASHLGVPTSSPPGGPLKSPPMGTPPLPEELTAGAKAAQVLGLDAARSQASSGTASIASSEADHGDILPTFPAKQDAVLEKAITLADLYKYTFTASTMLRAGKATFKQRFIVLARSKSGAEIAPSHEYTLHAFRTANPAEPESARLRLLPSSKLSIPCLQDYNNIGEGKSRLPYAILVTGKGSFRGGRGVAALERDTSWILGMEDQDTYSSWIDALRENVRELVAARQGFSHVAAASQRKLARRLPAGELPGSTRSSRTSERERLLPLRVRLYQRARFRR</sequence>
<keyword evidence="3" id="KW-1185">Reference proteome</keyword>
<organism evidence="2 3">
    <name type="scientific">Rhodotorula taiwanensis</name>
    <dbReference type="NCBI Taxonomy" id="741276"/>
    <lineage>
        <taxon>Eukaryota</taxon>
        <taxon>Fungi</taxon>
        <taxon>Dikarya</taxon>
        <taxon>Basidiomycota</taxon>
        <taxon>Pucciniomycotina</taxon>
        <taxon>Microbotryomycetes</taxon>
        <taxon>Sporidiobolales</taxon>
        <taxon>Sporidiobolaceae</taxon>
        <taxon>Rhodotorula</taxon>
    </lineage>
</organism>
<proteinExistence type="predicted"/>
<feature type="compositionally biased region" description="Low complexity" evidence="1">
    <location>
        <begin position="1"/>
        <end position="18"/>
    </location>
</feature>
<evidence type="ECO:0000313" key="2">
    <source>
        <dbReference type="EMBL" id="POY75021.1"/>
    </source>
</evidence>
<evidence type="ECO:0000313" key="3">
    <source>
        <dbReference type="Proteomes" id="UP000237144"/>
    </source>
</evidence>
<evidence type="ECO:0008006" key="4">
    <source>
        <dbReference type="Google" id="ProtNLM"/>
    </source>
</evidence>
<dbReference type="AlphaFoldDB" id="A0A2S5BE42"/>
<dbReference type="STRING" id="741276.A0A2S5BE42"/>